<dbReference type="InterPro" id="IPR012337">
    <property type="entry name" value="RNaseH-like_sf"/>
</dbReference>
<sequence>MEVTRKNFDEVLSHLRESIKRASFVSIDAEYSGLRIDNFPALTKHETVESLYRMDKQKIESFLAIQYGIVLFYYNDSKKSFSYEAFCFYVYPSTYKKGNNFLADKKSLKLLAEHGFDFNKLLREGIPYLKKSELEWAIKAAKNNLERDNGIKKVNVPQFLKKDLEKCESDLRNGLKCGLNEITLPRQKLSDQIIIQRALMSMKSNLFFTINDDETMTVYINLNNRQYHDKIVKQFEKERQKIIDDIGFSKVINLLIQNKTLIVGHNVLKDIMFTINQFIEDLPESVYKFIVLVHNYFPNILDTKHLAHMYLQDIDSNLYILYNHLKTSGNIPMVTEEMAGHGFGQDESKCHNSAYDAYITGLCFLAICNIEDKSGKSLGNLHKHVAVRDTINQVSTPVHSTQFISLDSYLKSYHFDRSNVFHVTFPKEWMISNLKKAFDPIFIEIVWINNTSAYVCVNQNDLTAAKAAIKTLNVECQVKSFDEYHGVKQMDEYELTQFNTCFKKVNIDDTGEFFNMTVEPKF</sequence>
<evidence type="ECO:0000313" key="3">
    <source>
        <dbReference type="EMBL" id="KAL0278310.1"/>
    </source>
</evidence>
<comment type="caution">
    <text evidence="3">The sequence shown here is derived from an EMBL/GenBank/DDBJ whole genome shotgun (WGS) entry which is preliminary data.</text>
</comment>
<dbReference type="InterPro" id="IPR014789">
    <property type="entry name" value="PolyA-riboNase_RNA-binding"/>
</dbReference>
<dbReference type="AlphaFoldDB" id="A0AAW2I839"/>
<name>A0AAW2I839_9NEOP</name>
<dbReference type="InterPro" id="IPR051181">
    <property type="entry name" value="CAF1_poly(A)_ribonucleases"/>
</dbReference>
<dbReference type="SUPFAM" id="SSF53098">
    <property type="entry name" value="Ribonuclease H-like"/>
    <property type="match status" value="1"/>
</dbReference>
<accession>A0AAW2I839</accession>
<evidence type="ECO:0000256" key="1">
    <source>
        <dbReference type="ARBA" id="ARBA00008372"/>
    </source>
</evidence>
<feature type="domain" description="Poly(A)-specific ribonuclease RNA-binding" evidence="2">
    <location>
        <begin position="414"/>
        <end position="485"/>
    </location>
</feature>
<proteinExistence type="inferred from homology"/>
<reference evidence="3" key="1">
    <citation type="journal article" date="2024" name="Gigascience">
        <title>Chromosome-level genome of the poultry shaft louse Menopon gallinae provides insight into the host-switching and adaptive evolution of parasitic lice.</title>
        <authorList>
            <person name="Xu Y."/>
            <person name="Ma L."/>
            <person name="Liu S."/>
            <person name="Liang Y."/>
            <person name="Liu Q."/>
            <person name="He Z."/>
            <person name="Tian L."/>
            <person name="Duan Y."/>
            <person name="Cai W."/>
            <person name="Li H."/>
            <person name="Song F."/>
        </authorList>
    </citation>
    <scope>NUCLEOTIDE SEQUENCE</scope>
    <source>
        <strain evidence="3">Cailab_2023a</strain>
    </source>
</reference>
<dbReference type="InterPro" id="IPR036397">
    <property type="entry name" value="RNaseH_sf"/>
</dbReference>
<dbReference type="InterPro" id="IPR006941">
    <property type="entry name" value="RNase_CAF1"/>
</dbReference>
<dbReference type="GO" id="GO:0003723">
    <property type="term" value="F:RNA binding"/>
    <property type="evidence" value="ECO:0007669"/>
    <property type="project" value="InterPro"/>
</dbReference>
<dbReference type="EMBL" id="JARGDH010000001">
    <property type="protein sequence ID" value="KAL0278310.1"/>
    <property type="molecule type" value="Genomic_DNA"/>
</dbReference>
<evidence type="ECO:0000259" key="2">
    <source>
        <dbReference type="Pfam" id="PF08675"/>
    </source>
</evidence>
<dbReference type="PANTHER" id="PTHR15092:SF22">
    <property type="entry name" value="POLY(A)-SPECIFIC RIBONUCLEASE PNLDC1"/>
    <property type="match status" value="1"/>
</dbReference>
<protein>
    <recommendedName>
        <fullName evidence="2">Poly(A)-specific ribonuclease RNA-binding domain-containing protein</fullName>
    </recommendedName>
</protein>
<dbReference type="Pfam" id="PF08675">
    <property type="entry name" value="RNA_bind"/>
    <property type="match status" value="1"/>
</dbReference>
<gene>
    <name evidence="3" type="ORF">PYX00_000164</name>
</gene>
<dbReference type="Gene3D" id="3.30.420.10">
    <property type="entry name" value="Ribonuclease H-like superfamily/Ribonuclease H"/>
    <property type="match status" value="2"/>
</dbReference>
<dbReference type="Gene3D" id="3.30.70.330">
    <property type="match status" value="1"/>
</dbReference>
<dbReference type="GO" id="GO:0006402">
    <property type="term" value="P:mRNA catabolic process"/>
    <property type="evidence" value="ECO:0007669"/>
    <property type="project" value="InterPro"/>
</dbReference>
<dbReference type="PANTHER" id="PTHR15092">
    <property type="entry name" value="POLY A -SPECIFIC RIBONUCLEASE/TARGET OF EGR1, MEMBER 1"/>
    <property type="match status" value="1"/>
</dbReference>
<dbReference type="InterPro" id="IPR012677">
    <property type="entry name" value="Nucleotide-bd_a/b_plait_sf"/>
</dbReference>
<dbReference type="GO" id="GO:0004535">
    <property type="term" value="F:poly(A)-specific ribonuclease activity"/>
    <property type="evidence" value="ECO:0007669"/>
    <property type="project" value="InterPro"/>
</dbReference>
<dbReference type="GO" id="GO:0005737">
    <property type="term" value="C:cytoplasm"/>
    <property type="evidence" value="ECO:0007669"/>
    <property type="project" value="InterPro"/>
</dbReference>
<dbReference type="GO" id="GO:0005634">
    <property type="term" value="C:nucleus"/>
    <property type="evidence" value="ECO:0007669"/>
    <property type="project" value="InterPro"/>
</dbReference>
<organism evidence="3">
    <name type="scientific">Menopon gallinae</name>
    <name type="common">poultry shaft louse</name>
    <dbReference type="NCBI Taxonomy" id="328185"/>
    <lineage>
        <taxon>Eukaryota</taxon>
        <taxon>Metazoa</taxon>
        <taxon>Ecdysozoa</taxon>
        <taxon>Arthropoda</taxon>
        <taxon>Hexapoda</taxon>
        <taxon>Insecta</taxon>
        <taxon>Pterygota</taxon>
        <taxon>Neoptera</taxon>
        <taxon>Paraneoptera</taxon>
        <taxon>Psocodea</taxon>
        <taxon>Troctomorpha</taxon>
        <taxon>Phthiraptera</taxon>
        <taxon>Amblycera</taxon>
        <taxon>Menoponidae</taxon>
        <taxon>Menopon</taxon>
    </lineage>
</organism>
<dbReference type="GO" id="GO:0046872">
    <property type="term" value="F:metal ion binding"/>
    <property type="evidence" value="ECO:0007669"/>
    <property type="project" value="InterPro"/>
</dbReference>
<dbReference type="Pfam" id="PF04857">
    <property type="entry name" value="CAF1"/>
    <property type="match status" value="1"/>
</dbReference>
<comment type="similarity">
    <text evidence="1">Belongs to the CAF1 family.</text>
</comment>